<dbReference type="SUPFAM" id="SSF81383">
    <property type="entry name" value="F-box domain"/>
    <property type="match status" value="1"/>
</dbReference>
<proteinExistence type="predicted"/>
<gene>
    <name evidence="2" type="ORF">FH972_005943</name>
</gene>
<protein>
    <recommendedName>
        <fullName evidence="1">F-box domain-containing protein</fullName>
    </recommendedName>
</protein>
<dbReference type="EMBL" id="CM017322">
    <property type="protein sequence ID" value="KAE8009511.1"/>
    <property type="molecule type" value="Genomic_DNA"/>
</dbReference>
<dbReference type="Proteomes" id="UP000327013">
    <property type="component" value="Chromosome 2"/>
</dbReference>
<dbReference type="PANTHER" id="PTHR34223:SF51">
    <property type="entry name" value="OS06G0556300 PROTEIN"/>
    <property type="match status" value="1"/>
</dbReference>
<dbReference type="CDD" id="cd09917">
    <property type="entry name" value="F-box_SF"/>
    <property type="match status" value="1"/>
</dbReference>
<dbReference type="Pfam" id="PF12937">
    <property type="entry name" value="F-box-like"/>
    <property type="match status" value="1"/>
</dbReference>
<dbReference type="PANTHER" id="PTHR34223">
    <property type="entry name" value="OS11G0201299 PROTEIN"/>
    <property type="match status" value="1"/>
</dbReference>
<dbReference type="InterPro" id="IPR001810">
    <property type="entry name" value="F-box_dom"/>
</dbReference>
<dbReference type="InterPro" id="IPR053197">
    <property type="entry name" value="F-box_SCFL_complex_component"/>
</dbReference>
<reference evidence="2 3" key="1">
    <citation type="submission" date="2019-06" db="EMBL/GenBank/DDBJ databases">
        <title>A chromosomal-level reference genome of Carpinus fangiana (Coryloideae, Betulaceae).</title>
        <authorList>
            <person name="Yang X."/>
            <person name="Wang Z."/>
            <person name="Zhang L."/>
            <person name="Hao G."/>
            <person name="Liu J."/>
            <person name="Yang Y."/>
        </authorList>
    </citation>
    <scope>NUCLEOTIDE SEQUENCE [LARGE SCALE GENOMIC DNA]</scope>
    <source>
        <strain evidence="2">Cfa_2016G</strain>
        <tissue evidence="2">Leaf</tissue>
    </source>
</reference>
<evidence type="ECO:0000259" key="1">
    <source>
        <dbReference type="Pfam" id="PF12937"/>
    </source>
</evidence>
<accession>A0A5N6QQT3</accession>
<keyword evidence="3" id="KW-1185">Reference proteome</keyword>
<organism evidence="2 3">
    <name type="scientific">Carpinus fangiana</name>
    <dbReference type="NCBI Taxonomy" id="176857"/>
    <lineage>
        <taxon>Eukaryota</taxon>
        <taxon>Viridiplantae</taxon>
        <taxon>Streptophyta</taxon>
        <taxon>Embryophyta</taxon>
        <taxon>Tracheophyta</taxon>
        <taxon>Spermatophyta</taxon>
        <taxon>Magnoliopsida</taxon>
        <taxon>eudicotyledons</taxon>
        <taxon>Gunneridae</taxon>
        <taxon>Pentapetalae</taxon>
        <taxon>rosids</taxon>
        <taxon>fabids</taxon>
        <taxon>Fagales</taxon>
        <taxon>Betulaceae</taxon>
        <taxon>Carpinus</taxon>
    </lineage>
</organism>
<dbReference type="InterPro" id="IPR036047">
    <property type="entry name" value="F-box-like_dom_sf"/>
</dbReference>
<dbReference type="OrthoDB" id="594804at2759"/>
<name>A0A5N6QQT3_9ROSI</name>
<dbReference type="AlphaFoldDB" id="A0A5N6QQT3"/>
<evidence type="ECO:0000313" key="2">
    <source>
        <dbReference type="EMBL" id="KAE8009511.1"/>
    </source>
</evidence>
<evidence type="ECO:0000313" key="3">
    <source>
        <dbReference type="Proteomes" id="UP000327013"/>
    </source>
</evidence>
<feature type="domain" description="F-box" evidence="1">
    <location>
        <begin position="21"/>
        <end position="59"/>
    </location>
</feature>
<dbReference type="Gene3D" id="1.20.1280.50">
    <property type="match status" value="1"/>
</dbReference>
<sequence>MEQPMIKKQNSDHGGDVVGFIDLPEEIVHHILLLLGAKMRDLARLSMVSKRCRELCISTPYLRLSNIDTEDKFKSFVDKFMALRCLHGVPTEQFQLRWSFDGDNEADEYRAVETWLQRAVASGGGVAHVRLQFIHPRKASQSQSQSQSQSFALPLCVMRCNSLWFLEVDAGNGVLKLPSLPYFATNLMILRLSHVRIENDSNIGALFSSFKCLIQLWLDKVSGIKSMAICSSSLWFLSIKSFDDHLCDIDIQLVKKLCALSINLYAKPSAAGGKRSLKISAPSFSTFRLSGFIVDHYCMRDSPHLQEATIDLSHSGVTVNQAAANKNNLDKILQCEECYKANHKA</sequence>